<gene>
    <name evidence="8" type="ORF">DBRI1063_LOCUS6653</name>
</gene>
<dbReference type="GO" id="GO:0005524">
    <property type="term" value="F:ATP binding"/>
    <property type="evidence" value="ECO:0007669"/>
    <property type="project" value="UniProtKB-KW"/>
</dbReference>
<dbReference type="InterPro" id="IPR037171">
    <property type="entry name" value="NagB/RpiA_transferase-like"/>
</dbReference>
<evidence type="ECO:0000256" key="5">
    <source>
        <dbReference type="ARBA" id="ARBA00038966"/>
    </source>
</evidence>
<dbReference type="GO" id="GO:0005739">
    <property type="term" value="C:mitochondrion"/>
    <property type="evidence" value="ECO:0007669"/>
    <property type="project" value="TreeGrafter"/>
</dbReference>
<organism evidence="8">
    <name type="scientific">Ditylum brightwellii</name>
    <dbReference type="NCBI Taxonomy" id="49249"/>
    <lineage>
        <taxon>Eukaryota</taxon>
        <taxon>Sar</taxon>
        <taxon>Stramenopiles</taxon>
        <taxon>Ochrophyta</taxon>
        <taxon>Bacillariophyta</taxon>
        <taxon>Mediophyceae</taxon>
        <taxon>Lithodesmiophycidae</taxon>
        <taxon>Lithodesmiales</taxon>
        <taxon>Lithodesmiaceae</taxon>
        <taxon>Ditylum</taxon>
    </lineage>
</organism>
<accession>A0A6S9KSH5</accession>
<dbReference type="EMBL" id="HBGN01010364">
    <property type="protein sequence ID" value="CAD9321729.1"/>
    <property type="molecule type" value="Transcribed_RNA"/>
</dbReference>
<comment type="similarity">
    <text evidence="1 7">Belongs to the 5-formyltetrahydrofolate cyclo-ligase family.</text>
</comment>
<protein>
    <recommendedName>
        <fullName evidence="5 7">5-formyltetrahydrofolate cyclo-ligase</fullName>
        <ecNumber evidence="5 7">6.3.3.2</ecNumber>
    </recommendedName>
</protein>
<dbReference type="SUPFAM" id="SSF100950">
    <property type="entry name" value="NagB/RpiA/CoA transferase-like"/>
    <property type="match status" value="1"/>
</dbReference>
<evidence type="ECO:0000256" key="4">
    <source>
        <dbReference type="ARBA" id="ARBA00036539"/>
    </source>
</evidence>
<keyword evidence="7" id="KW-0479">Metal-binding</keyword>
<evidence type="ECO:0000256" key="3">
    <source>
        <dbReference type="ARBA" id="ARBA00022840"/>
    </source>
</evidence>
<reference evidence="8" key="1">
    <citation type="submission" date="2021-01" db="EMBL/GenBank/DDBJ databases">
        <authorList>
            <person name="Corre E."/>
            <person name="Pelletier E."/>
            <person name="Niang G."/>
            <person name="Scheremetjew M."/>
            <person name="Finn R."/>
            <person name="Kale V."/>
            <person name="Holt S."/>
            <person name="Cochrane G."/>
            <person name="Meng A."/>
            <person name="Brown T."/>
            <person name="Cohen L."/>
        </authorList>
    </citation>
    <scope>NUCLEOTIDE SEQUENCE</scope>
    <source>
        <strain evidence="8">Pop2</strain>
    </source>
</reference>
<dbReference type="PANTHER" id="PTHR23407">
    <property type="entry name" value="ATPASE INHIBITOR/5-FORMYLTETRAHYDROFOLATE CYCLO-LIGASE"/>
    <property type="match status" value="1"/>
</dbReference>
<dbReference type="GO" id="GO:0030272">
    <property type="term" value="F:5-formyltetrahydrofolate cyclo-ligase activity"/>
    <property type="evidence" value="ECO:0007669"/>
    <property type="project" value="UniProtKB-EC"/>
</dbReference>
<proteinExistence type="inferred from homology"/>
<dbReference type="GO" id="GO:0009396">
    <property type="term" value="P:folic acid-containing compound biosynthetic process"/>
    <property type="evidence" value="ECO:0007669"/>
    <property type="project" value="TreeGrafter"/>
</dbReference>
<evidence type="ECO:0000313" key="8">
    <source>
        <dbReference type="EMBL" id="CAD9321729.1"/>
    </source>
</evidence>
<dbReference type="PANTHER" id="PTHR23407:SF1">
    <property type="entry name" value="5-FORMYLTETRAHYDROFOLATE CYCLO-LIGASE"/>
    <property type="match status" value="1"/>
</dbReference>
<dbReference type="Gene3D" id="3.40.50.10420">
    <property type="entry name" value="NagB/RpiA/CoA transferase-like"/>
    <property type="match status" value="1"/>
</dbReference>
<dbReference type="GO" id="GO:0035999">
    <property type="term" value="P:tetrahydrofolate interconversion"/>
    <property type="evidence" value="ECO:0007669"/>
    <property type="project" value="TreeGrafter"/>
</dbReference>
<dbReference type="NCBIfam" id="TIGR02727">
    <property type="entry name" value="MTHFS_bact"/>
    <property type="match status" value="1"/>
</dbReference>
<keyword evidence="7" id="KW-0460">Magnesium</keyword>
<dbReference type="AlphaFoldDB" id="A0A6S9KSH5"/>
<dbReference type="GO" id="GO:0046872">
    <property type="term" value="F:metal ion binding"/>
    <property type="evidence" value="ECO:0007669"/>
    <property type="project" value="UniProtKB-KW"/>
</dbReference>
<feature type="binding site" evidence="6">
    <location>
        <begin position="157"/>
        <end position="165"/>
    </location>
    <ligand>
        <name>ATP</name>
        <dbReference type="ChEBI" id="CHEBI:30616"/>
    </ligand>
</feature>
<evidence type="ECO:0000256" key="7">
    <source>
        <dbReference type="RuleBase" id="RU361279"/>
    </source>
</evidence>
<dbReference type="Pfam" id="PF01812">
    <property type="entry name" value="5-FTHF_cyc-lig"/>
    <property type="match status" value="1"/>
</dbReference>
<dbReference type="InterPro" id="IPR024185">
    <property type="entry name" value="FTHF_cligase-like_sf"/>
</dbReference>
<feature type="binding site" evidence="6">
    <location>
        <position position="65"/>
    </location>
    <ligand>
        <name>substrate</name>
    </ligand>
</feature>
<evidence type="ECO:0000256" key="1">
    <source>
        <dbReference type="ARBA" id="ARBA00010638"/>
    </source>
</evidence>
<sequence length="226" mass="25572">MSSTTTEDFIQRKKVLRKEIRSRVKKLTQEQISTQSKSVWNHLFTLPEYQNASSVGLFCSMPKGEIETDVACTQVLKDGKILYVPRVGLDFEKCDMDLVKVVPKEKEEEEQLFHHDWPRNKWGIPEPPTDVEHETAGPGDIDLLVVPGLAFDVYGGRLGQGKGYYDRFIAKINPRTDDDKKTLLVAVGLKPQFLDGDNDGVVPMAKYDFFMDKVVLHDGVVTVSKK</sequence>
<evidence type="ECO:0000256" key="2">
    <source>
        <dbReference type="ARBA" id="ARBA00022741"/>
    </source>
</evidence>
<keyword evidence="3 6" id="KW-0067">ATP-binding</keyword>
<feature type="binding site" evidence="6">
    <location>
        <begin position="13"/>
        <end position="17"/>
    </location>
    <ligand>
        <name>ATP</name>
        <dbReference type="ChEBI" id="CHEBI:30616"/>
    </ligand>
</feature>
<comment type="catalytic activity">
    <reaction evidence="4 7">
        <text>(6S)-5-formyl-5,6,7,8-tetrahydrofolate + ATP = (6R)-5,10-methenyltetrahydrofolate + ADP + phosphate</text>
        <dbReference type="Rhea" id="RHEA:10488"/>
        <dbReference type="ChEBI" id="CHEBI:30616"/>
        <dbReference type="ChEBI" id="CHEBI:43474"/>
        <dbReference type="ChEBI" id="CHEBI:57455"/>
        <dbReference type="ChEBI" id="CHEBI:57457"/>
        <dbReference type="ChEBI" id="CHEBI:456216"/>
        <dbReference type="EC" id="6.3.3.2"/>
    </reaction>
</comment>
<dbReference type="PIRSF" id="PIRSF006806">
    <property type="entry name" value="FTHF_cligase"/>
    <property type="match status" value="1"/>
</dbReference>
<name>A0A6S9KSH5_9STRA</name>
<keyword evidence="2 6" id="KW-0547">Nucleotide-binding</keyword>
<comment type="cofactor">
    <cofactor evidence="7">
        <name>Mg(2+)</name>
        <dbReference type="ChEBI" id="CHEBI:18420"/>
    </cofactor>
</comment>
<evidence type="ECO:0000256" key="6">
    <source>
        <dbReference type="PIRSR" id="PIRSR006806-1"/>
    </source>
</evidence>
<dbReference type="EC" id="6.3.3.2" evidence="5 7"/>
<dbReference type="InterPro" id="IPR002698">
    <property type="entry name" value="FTHF_cligase"/>
</dbReference>